<accession>A0A1D8NPW9</accession>
<dbReference type="GeneID" id="2908417"/>
<dbReference type="KEGG" id="yli:2908417"/>
<dbReference type="RefSeq" id="XP_505857.2">
    <property type="nucleotide sequence ID" value="XM_505857.2"/>
</dbReference>
<organism evidence="1 2">
    <name type="scientific">Yarrowia lipolytica</name>
    <name type="common">Candida lipolytica</name>
    <dbReference type="NCBI Taxonomy" id="4952"/>
    <lineage>
        <taxon>Eukaryota</taxon>
        <taxon>Fungi</taxon>
        <taxon>Dikarya</taxon>
        <taxon>Ascomycota</taxon>
        <taxon>Saccharomycotina</taxon>
        <taxon>Dipodascomycetes</taxon>
        <taxon>Dipodascales</taxon>
        <taxon>Dipodascales incertae sedis</taxon>
        <taxon>Yarrowia</taxon>
    </lineage>
</organism>
<proteinExistence type="predicted"/>
<dbReference type="VEuPathDB" id="FungiDB:YALI0_F25157g"/>
<dbReference type="Proteomes" id="UP000182444">
    <property type="component" value="Chromosome 1F"/>
</dbReference>
<dbReference type="AlphaFoldDB" id="A0A1D8NPW9"/>
<evidence type="ECO:0000313" key="2">
    <source>
        <dbReference type="Proteomes" id="UP000182444"/>
    </source>
</evidence>
<evidence type="ECO:0000313" key="1">
    <source>
        <dbReference type="EMBL" id="AOW07677.1"/>
    </source>
</evidence>
<dbReference type="VEuPathDB" id="FungiDB:YALI1_F32498g"/>
<sequence length="378" mass="42493">MITKRLLRFLLGPSFATNENTETESLALNHELLNAKHKILNSYGRSSLEAEKIVPPPTSAADLDALLDPAESNDYVDKWMRAWELGIIPEGIVRGIEMMGMWPLEVSWARYHTIGRSGGQTYWQLLKGTIHSGNPFPGFMASLAQSMVEEAISDQPDAGSYTWENGTMVKSEHKINIISVLKGNHTMAEIIPFALKHFTACIMSFPFFYYSSMQILGVYNNVDTPNNSPWGPSIAWLQNFYNPWTPALPNVGVMAVWHVSNYFLGLVGRTHLAEINKSHGQMGPEVAHHMPPFAVLYENFLRSSFIMRCMTSNLFGFFFFRFAVGKSFGDDLQIDFPDLCGAIAVDTVVRCGINHLYILSTWIIERSVYGADTEEEET</sequence>
<name>A0A1D8NPW9_YARLL</name>
<protein>
    <submittedName>
        <fullName evidence="1">Uncharacterized protein</fullName>
    </submittedName>
</protein>
<gene>
    <name evidence="1" type="ORF">YALI1_F32498g</name>
</gene>
<reference evidence="1 2" key="1">
    <citation type="journal article" date="2016" name="PLoS ONE">
        <title>Sequence Assembly of Yarrowia lipolytica Strain W29/CLIB89 Shows Transposable Element Diversity.</title>
        <authorList>
            <person name="Magnan C."/>
            <person name="Yu J."/>
            <person name="Chang I."/>
            <person name="Jahn E."/>
            <person name="Kanomata Y."/>
            <person name="Wu J."/>
            <person name="Zeller M."/>
            <person name="Oakes M."/>
            <person name="Baldi P."/>
            <person name="Sandmeyer S."/>
        </authorList>
    </citation>
    <scope>NUCLEOTIDE SEQUENCE [LARGE SCALE GENOMIC DNA]</scope>
    <source>
        <strain evidence="2">CLIB89(W29)</strain>
    </source>
</reference>
<dbReference type="EMBL" id="CP017558">
    <property type="protein sequence ID" value="AOW07677.1"/>
    <property type="molecule type" value="Genomic_DNA"/>
</dbReference>